<dbReference type="SUPFAM" id="SSF51735">
    <property type="entry name" value="NAD(P)-binding Rossmann-fold domains"/>
    <property type="match status" value="1"/>
</dbReference>
<reference evidence="9" key="1">
    <citation type="journal article" date="2019" name="Int. J. Syst. Evol. Microbiol.">
        <title>The Global Catalogue of Microorganisms (GCM) 10K type strain sequencing project: providing services to taxonomists for standard genome sequencing and annotation.</title>
        <authorList>
            <consortium name="The Broad Institute Genomics Platform"/>
            <consortium name="The Broad Institute Genome Sequencing Center for Infectious Disease"/>
            <person name="Wu L."/>
            <person name="Ma J."/>
        </authorList>
    </citation>
    <scope>NUCLEOTIDE SEQUENCE [LARGE SCALE GENOMIC DNA]</scope>
    <source>
        <strain evidence="9">JCM 16240</strain>
    </source>
</reference>
<dbReference type="InterPro" id="IPR036291">
    <property type="entry name" value="NAD(P)-bd_dom_sf"/>
</dbReference>
<evidence type="ECO:0000256" key="6">
    <source>
        <dbReference type="RuleBase" id="RU364082"/>
    </source>
</evidence>
<dbReference type="NCBIfam" id="TIGR01214">
    <property type="entry name" value="rmlD"/>
    <property type="match status" value="1"/>
</dbReference>
<dbReference type="RefSeq" id="WP_325124023.1">
    <property type="nucleotide sequence ID" value="NZ_BAAAFN010000008.1"/>
</dbReference>
<dbReference type="EMBL" id="BAAAFN010000008">
    <property type="protein sequence ID" value="GAA0223886.1"/>
    <property type="molecule type" value="Genomic_DNA"/>
</dbReference>
<comment type="caution">
    <text evidence="8">The sequence shown here is derived from an EMBL/GenBank/DDBJ whole genome shotgun (WGS) entry which is preliminary data.</text>
</comment>
<dbReference type="CDD" id="cd05254">
    <property type="entry name" value="dTDP_HR_like_SDR_e"/>
    <property type="match status" value="1"/>
</dbReference>
<dbReference type="Pfam" id="PF04321">
    <property type="entry name" value="RmlD_sub_bind"/>
    <property type="match status" value="1"/>
</dbReference>
<dbReference type="Gene3D" id="3.40.50.720">
    <property type="entry name" value="NAD(P)-binding Rossmann-like Domain"/>
    <property type="match status" value="1"/>
</dbReference>
<comment type="similarity">
    <text evidence="2 6">Belongs to the dTDP-4-dehydrorhamnose reductase family.</text>
</comment>
<comment type="catalytic activity">
    <reaction evidence="5 6">
        <text>dTDP-beta-L-rhamnose + NADP(+) = dTDP-4-dehydro-beta-L-rhamnose + NADPH + H(+)</text>
        <dbReference type="Rhea" id="RHEA:21796"/>
        <dbReference type="ChEBI" id="CHEBI:15378"/>
        <dbReference type="ChEBI" id="CHEBI:57510"/>
        <dbReference type="ChEBI" id="CHEBI:57783"/>
        <dbReference type="ChEBI" id="CHEBI:58349"/>
        <dbReference type="ChEBI" id="CHEBI:62830"/>
        <dbReference type="EC" id="1.1.1.133"/>
    </reaction>
</comment>
<proteinExistence type="inferred from homology"/>
<evidence type="ECO:0000256" key="2">
    <source>
        <dbReference type="ARBA" id="ARBA00010944"/>
    </source>
</evidence>
<evidence type="ECO:0000256" key="4">
    <source>
        <dbReference type="ARBA" id="ARBA00017099"/>
    </source>
</evidence>
<dbReference type="Proteomes" id="UP001501176">
    <property type="component" value="Unassembled WGS sequence"/>
</dbReference>
<gene>
    <name evidence="8" type="primary">rfbD</name>
    <name evidence="8" type="ORF">GCM10009125_11160</name>
</gene>
<keyword evidence="6" id="KW-0521">NADP</keyword>
<comment type="function">
    <text evidence="6">Catalyzes the reduction of dTDP-6-deoxy-L-lyxo-4-hexulose to yield dTDP-L-rhamnose.</text>
</comment>
<name>A0ABP3D5F9_9BURK</name>
<protein>
    <recommendedName>
        <fullName evidence="4 6">dTDP-4-dehydrorhamnose reductase</fullName>
        <ecNumber evidence="3 6">1.1.1.133</ecNumber>
    </recommendedName>
</protein>
<dbReference type="Gene3D" id="3.90.25.10">
    <property type="entry name" value="UDP-galactose 4-epimerase, domain 1"/>
    <property type="match status" value="1"/>
</dbReference>
<evidence type="ECO:0000313" key="8">
    <source>
        <dbReference type="EMBL" id="GAA0223886.1"/>
    </source>
</evidence>
<feature type="domain" description="RmlD-like substrate binding" evidence="7">
    <location>
        <begin position="13"/>
        <end position="301"/>
    </location>
</feature>
<evidence type="ECO:0000256" key="5">
    <source>
        <dbReference type="ARBA" id="ARBA00048200"/>
    </source>
</evidence>
<comment type="pathway">
    <text evidence="1 6">Carbohydrate biosynthesis; dTDP-L-rhamnose biosynthesis.</text>
</comment>
<evidence type="ECO:0000256" key="1">
    <source>
        <dbReference type="ARBA" id="ARBA00004781"/>
    </source>
</evidence>
<dbReference type="PANTHER" id="PTHR10491">
    <property type="entry name" value="DTDP-4-DEHYDRORHAMNOSE REDUCTASE"/>
    <property type="match status" value="1"/>
</dbReference>
<keyword evidence="6" id="KW-0560">Oxidoreductase</keyword>
<comment type="cofactor">
    <cofactor evidence="6">
        <name>Mg(2+)</name>
        <dbReference type="ChEBI" id="CHEBI:18420"/>
    </cofactor>
    <text evidence="6">Binds 1 Mg(2+) ion per monomer.</text>
</comment>
<dbReference type="InterPro" id="IPR005913">
    <property type="entry name" value="dTDP_dehydrorham_reduct"/>
</dbReference>
<accession>A0ABP3D5F9</accession>
<dbReference type="InterPro" id="IPR029903">
    <property type="entry name" value="RmlD-like-bd"/>
</dbReference>
<dbReference type="EC" id="1.1.1.133" evidence="3 6"/>
<evidence type="ECO:0000259" key="7">
    <source>
        <dbReference type="Pfam" id="PF04321"/>
    </source>
</evidence>
<evidence type="ECO:0000256" key="3">
    <source>
        <dbReference type="ARBA" id="ARBA00012929"/>
    </source>
</evidence>
<keyword evidence="9" id="KW-1185">Reference proteome</keyword>
<evidence type="ECO:0000313" key="9">
    <source>
        <dbReference type="Proteomes" id="UP001501176"/>
    </source>
</evidence>
<sequence>MNAPGCRTDAPLRILVTGADGQLGRSLRALARQRPGEARYEFLSRPQLDITQPDAVAAWLDAHPADRLINAAAYTAVDRAAAERDPAHAINAAAPGVLARACAARGIRLLHVSTDYVFDGRLGRPYREEDATAPLNAYGRDKLEGEQAVLAAAPQALVVRTGWVFSAWGHNFVRTMVRLGGQHETLRVIDDQIGGPTWAGHLAQVLHALALRPAGDTPGGVYHFGGHPWISWHGFAREILARAHALGLIARLPSVEAIASAEWPSPEPRPANGRLDCTRLETLLGPLARDWRIGLDQVLKAWKTAGA</sequence>
<dbReference type="PANTHER" id="PTHR10491:SF4">
    <property type="entry name" value="METHIONINE ADENOSYLTRANSFERASE 2 SUBUNIT BETA"/>
    <property type="match status" value="1"/>
</dbReference>
<organism evidence="8 9">
    <name type="scientific">Castellaniella daejeonensis</name>
    <dbReference type="NCBI Taxonomy" id="659013"/>
    <lineage>
        <taxon>Bacteria</taxon>
        <taxon>Pseudomonadati</taxon>
        <taxon>Pseudomonadota</taxon>
        <taxon>Betaproteobacteria</taxon>
        <taxon>Burkholderiales</taxon>
        <taxon>Alcaligenaceae</taxon>
        <taxon>Castellaniella</taxon>
    </lineage>
</organism>